<reference evidence="2" key="1">
    <citation type="journal article" date="2014" name="Proc. Natl. Acad. Sci. U.S.A.">
        <title>Extensive sampling of basidiomycete genomes demonstrates inadequacy of the white-rot/brown-rot paradigm for wood decay fungi.</title>
        <authorList>
            <person name="Riley R."/>
            <person name="Salamov A.A."/>
            <person name="Brown D.W."/>
            <person name="Nagy L.G."/>
            <person name="Floudas D."/>
            <person name="Held B.W."/>
            <person name="Levasseur A."/>
            <person name="Lombard V."/>
            <person name="Morin E."/>
            <person name="Otillar R."/>
            <person name="Lindquist E.A."/>
            <person name="Sun H."/>
            <person name="LaButti K.M."/>
            <person name="Schmutz J."/>
            <person name="Jabbour D."/>
            <person name="Luo H."/>
            <person name="Baker S.E."/>
            <person name="Pisabarro A.G."/>
            <person name="Walton J.D."/>
            <person name="Blanchette R.A."/>
            <person name="Henrissat B."/>
            <person name="Martin F."/>
            <person name="Cullen D."/>
            <person name="Hibbett D.S."/>
            <person name="Grigoriev I.V."/>
        </authorList>
    </citation>
    <scope>NUCLEOTIDE SEQUENCE [LARGE SCALE GENOMIC DNA]</scope>
    <source>
        <strain evidence="2">FD-172 SS1</strain>
    </source>
</reference>
<protein>
    <submittedName>
        <fullName evidence="1">Uncharacterized protein</fullName>
    </submittedName>
</protein>
<name>A0A067MBK5_BOTB1</name>
<keyword evidence="2" id="KW-1185">Reference proteome</keyword>
<evidence type="ECO:0000313" key="2">
    <source>
        <dbReference type="Proteomes" id="UP000027195"/>
    </source>
</evidence>
<dbReference type="HOGENOM" id="CLU_1651873_0_0_1"/>
<sequence>MSDTESEPVSDSYEPEFVWYTLGEHAPPHIAECMEVKLGMLEVIRENIPRVSGTSELKPVTWEEVDAYLRKEVVKPVGQRDLRRYFAFFVPLYNQLEGEKSQLILHEAKMVLETTPGEGFAYPAVDCPPWMLDGTPENATRVEFRSSSGRIRPNVVVTSM</sequence>
<dbReference type="InParanoid" id="A0A067MBK5"/>
<organism evidence="1 2">
    <name type="scientific">Botryobasidium botryosum (strain FD-172 SS1)</name>
    <dbReference type="NCBI Taxonomy" id="930990"/>
    <lineage>
        <taxon>Eukaryota</taxon>
        <taxon>Fungi</taxon>
        <taxon>Dikarya</taxon>
        <taxon>Basidiomycota</taxon>
        <taxon>Agaricomycotina</taxon>
        <taxon>Agaricomycetes</taxon>
        <taxon>Cantharellales</taxon>
        <taxon>Botryobasidiaceae</taxon>
        <taxon>Botryobasidium</taxon>
    </lineage>
</organism>
<dbReference type="AlphaFoldDB" id="A0A067MBK5"/>
<dbReference type="OrthoDB" id="3079716at2759"/>
<accession>A0A067MBK5</accession>
<dbReference type="Proteomes" id="UP000027195">
    <property type="component" value="Unassembled WGS sequence"/>
</dbReference>
<proteinExistence type="predicted"/>
<dbReference type="EMBL" id="KL198084">
    <property type="protein sequence ID" value="KDQ08971.1"/>
    <property type="molecule type" value="Genomic_DNA"/>
</dbReference>
<evidence type="ECO:0000313" key="1">
    <source>
        <dbReference type="EMBL" id="KDQ08971.1"/>
    </source>
</evidence>
<gene>
    <name evidence="1" type="ORF">BOTBODRAFT_37496</name>
</gene>